<evidence type="ECO:0000313" key="11">
    <source>
        <dbReference type="EMBL" id="TVM18806.1"/>
    </source>
</evidence>
<evidence type="ECO:0000256" key="6">
    <source>
        <dbReference type="ARBA" id="ARBA00023288"/>
    </source>
</evidence>
<dbReference type="InterPro" id="IPR006665">
    <property type="entry name" value="OmpA-like"/>
</dbReference>
<dbReference type="Pfam" id="PF00691">
    <property type="entry name" value="OmpA"/>
    <property type="match status" value="1"/>
</dbReference>
<evidence type="ECO:0000256" key="9">
    <source>
        <dbReference type="SAM" id="SignalP"/>
    </source>
</evidence>
<dbReference type="NCBIfam" id="TIGR02802">
    <property type="entry name" value="Pal_lipo"/>
    <property type="match status" value="1"/>
</dbReference>
<evidence type="ECO:0000256" key="8">
    <source>
        <dbReference type="HAMAP-Rule" id="MF_02204"/>
    </source>
</evidence>
<keyword evidence="4 8" id="KW-0564">Palmitate</keyword>
<sequence>MRTKHLTISALLVCLALLLGAGCAKQQVAPAGAEGTTGMNQSEIEARSLSESQRIVLSEKIYFDFDKYDLSPEARAVLDRKAQLIRSKPNLKVLIEGHCDERGTQEYNLALGERRAKAAERYLLMLGVPAAQLETVSYGEERPAVIGHNENAWAQNRRDEFQAVW</sequence>
<evidence type="ECO:0000256" key="7">
    <source>
        <dbReference type="ARBA" id="ARBA00023306"/>
    </source>
</evidence>
<evidence type="ECO:0000313" key="12">
    <source>
        <dbReference type="Proteomes" id="UP000448292"/>
    </source>
</evidence>
<keyword evidence="3 8" id="KW-0472">Membrane</keyword>
<feature type="domain" description="OmpA-like" evidence="10">
    <location>
        <begin position="50"/>
        <end position="165"/>
    </location>
</feature>
<comment type="subcellular location">
    <subcellularLocation>
        <location evidence="8">Cell outer membrane</location>
        <topology evidence="8">Lipid-anchor</topology>
    </subcellularLocation>
</comment>
<evidence type="ECO:0000256" key="3">
    <source>
        <dbReference type="ARBA" id="ARBA00023136"/>
    </source>
</evidence>
<keyword evidence="6 8" id="KW-0449">Lipoprotein</keyword>
<dbReference type="EMBL" id="QMIE01000003">
    <property type="protein sequence ID" value="TVM18806.1"/>
    <property type="molecule type" value="Genomic_DNA"/>
</dbReference>
<comment type="caution">
    <text evidence="11">The sequence shown here is derived from an EMBL/GenBank/DDBJ whole genome shotgun (WGS) entry which is preliminary data.</text>
</comment>
<dbReference type="PROSITE" id="PS51257">
    <property type="entry name" value="PROKAR_LIPOPROTEIN"/>
    <property type="match status" value="1"/>
</dbReference>
<evidence type="ECO:0000256" key="5">
    <source>
        <dbReference type="ARBA" id="ARBA00023237"/>
    </source>
</evidence>
<feature type="signal peptide" evidence="9">
    <location>
        <begin position="1"/>
        <end position="26"/>
    </location>
</feature>
<dbReference type="GO" id="GO:0051301">
    <property type="term" value="P:cell division"/>
    <property type="evidence" value="ECO:0007669"/>
    <property type="project" value="UniProtKB-KW"/>
</dbReference>
<comment type="similarity">
    <text evidence="8">Belongs to the Pal lipoprotein family.</text>
</comment>
<keyword evidence="5 8" id="KW-0998">Cell outer membrane</keyword>
<accession>A0A7M3MH41</accession>
<dbReference type="InterPro" id="IPR014169">
    <property type="entry name" value="Pal_lipo_C"/>
</dbReference>
<name>A0A7M3MH41_9BACT</name>
<dbReference type="PRINTS" id="PR01021">
    <property type="entry name" value="OMPADOMAIN"/>
</dbReference>
<keyword evidence="7" id="KW-0131">Cell cycle</keyword>
<evidence type="ECO:0000256" key="2">
    <source>
        <dbReference type="ARBA" id="ARBA00022729"/>
    </source>
</evidence>
<keyword evidence="1" id="KW-0132">Cell division</keyword>
<dbReference type="HAMAP" id="MF_02204">
    <property type="entry name" value="Pal"/>
    <property type="match status" value="1"/>
</dbReference>
<proteinExistence type="inferred from homology"/>
<dbReference type="InterPro" id="IPR036737">
    <property type="entry name" value="OmpA-like_sf"/>
</dbReference>
<dbReference type="SUPFAM" id="SSF103088">
    <property type="entry name" value="OmpA-like"/>
    <property type="match status" value="1"/>
</dbReference>
<dbReference type="AlphaFoldDB" id="A0A7M3MH41"/>
<gene>
    <name evidence="8 11" type="primary">pal</name>
    <name evidence="11" type="ORF">DPQ33_04880</name>
</gene>
<evidence type="ECO:0000256" key="1">
    <source>
        <dbReference type="ARBA" id="ARBA00022618"/>
    </source>
</evidence>
<evidence type="ECO:0000256" key="4">
    <source>
        <dbReference type="ARBA" id="ARBA00023139"/>
    </source>
</evidence>
<reference evidence="11 12" key="1">
    <citation type="submission" date="2018-06" db="EMBL/GenBank/DDBJ databases">
        <title>Complete genome of Desulfovibrio indonesiensis P37SLT.</title>
        <authorList>
            <person name="Crispim J.S."/>
            <person name="Vidigal P.M.P."/>
            <person name="Silva L.C.F."/>
            <person name="Laguardia C.N."/>
            <person name="Araujo L.C."/>
            <person name="Dias R.S."/>
            <person name="Sousa M.P."/>
            <person name="Paula S.O."/>
            <person name="Silva C."/>
        </authorList>
    </citation>
    <scope>NUCLEOTIDE SEQUENCE [LARGE SCALE GENOMIC DNA]</scope>
    <source>
        <strain evidence="11 12">P37SLT</strain>
    </source>
</reference>
<feature type="chain" id="PRO_5029906747" description="Peptidoglycan-associated lipoprotein" evidence="9">
    <location>
        <begin position="27"/>
        <end position="165"/>
    </location>
</feature>
<dbReference type="PANTHER" id="PTHR30329">
    <property type="entry name" value="STATOR ELEMENT OF FLAGELLAR MOTOR COMPLEX"/>
    <property type="match status" value="1"/>
</dbReference>
<dbReference type="CDD" id="cd07185">
    <property type="entry name" value="OmpA_C-like"/>
    <property type="match status" value="1"/>
</dbReference>
<dbReference type="RefSeq" id="WP_144302074.1">
    <property type="nucleotide sequence ID" value="NZ_QMIE01000003.1"/>
</dbReference>
<dbReference type="GO" id="GO:0009279">
    <property type="term" value="C:cell outer membrane"/>
    <property type="evidence" value="ECO:0007669"/>
    <property type="project" value="UniProtKB-SubCell"/>
</dbReference>
<dbReference type="OrthoDB" id="9809164at2"/>
<protein>
    <recommendedName>
        <fullName evidence="8">Peptidoglycan-associated lipoprotein</fullName>
        <shortName evidence="8">PAL</shortName>
    </recommendedName>
</protein>
<dbReference type="InterPro" id="IPR006664">
    <property type="entry name" value="OMP_bac"/>
</dbReference>
<keyword evidence="12" id="KW-1185">Reference proteome</keyword>
<evidence type="ECO:0000259" key="10">
    <source>
        <dbReference type="PROSITE" id="PS51123"/>
    </source>
</evidence>
<organism evidence="11 12">
    <name type="scientific">Oceanidesulfovibrio indonesiensis</name>
    <dbReference type="NCBI Taxonomy" id="54767"/>
    <lineage>
        <taxon>Bacteria</taxon>
        <taxon>Pseudomonadati</taxon>
        <taxon>Thermodesulfobacteriota</taxon>
        <taxon>Desulfovibrionia</taxon>
        <taxon>Desulfovibrionales</taxon>
        <taxon>Desulfovibrionaceae</taxon>
        <taxon>Oceanidesulfovibrio</taxon>
    </lineage>
</organism>
<dbReference type="InterPro" id="IPR039001">
    <property type="entry name" value="Pal"/>
</dbReference>
<dbReference type="Gene3D" id="3.30.1330.60">
    <property type="entry name" value="OmpA-like domain"/>
    <property type="match status" value="1"/>
</dbReference>
<dbReference type="InterPro" id="IPR050330">
    <property type="entry name" value="Bact_OuterMem_StrucFunc"/>
</dbReference>
<keyword evidence="2 8" id="KW-0732">Signal</keyword>
<dbReference type="PROSITE" id="PS51123">
    <property type="entry name" value="OMPA_2"/>
    <property type="match status" value="1"/>
</dbReference>
<dbReference type="PANTHER" id="PTHR30329:SF21">
    <property type="entry name" value="LIPOPROTEIN YIAD-RELATED"/>
    <property type="match status" value="1"/>
</dbReference>
<dbReference type="Proteomes" id="UP000448292">
    <property type="component" value="Unassembled WGS sequence"/>
</dbReference>